<organism evidence="1 2">
    <name type="scientific">Neobacillus pocheonensis</name>
    <dbReference type="NCBI Taxonomy" id="363869"/>
    <lineage>
        <taxon>Bacteria</taxon>
        <taxon>Bacillati</taxon>
        <taxon>Bacillota</taxon>
        <taxon>Bacilli</taxon>
        <taxon>Bacillales</taxon>
        <taxon>Bacillaceae</taxon>
        <taxon>Neobacillus</taxon>
    </lineage>
</organism>
<reference evidence="1 2" key="1">
    <citation type="submission" date="2022-06" db="EMBL/GenBank/DDBJ databases">
        <authorList>
            <person name="Jeon C.O."/>
        </authorList>
    </citation>
    <scope>NUCLEOTIDE SEQUENCE [LARGE SCALE GENOMIC DNA]</scope>
    <source>
        <strain evidence="1 2">KCTC 13943</strain>
    </source>
</reference>
<protein>
    <submittedName>
        <fullName evidence="1">Uncharacterized protein</fullName>
    </submittedName>
</protein>
<sequence>MVVFAKQSMLCTERKLLSKIIEYFSLNEETEGTIIMFIILPPCGDYDFLIENFRKKYKNINLSVFDYSQYLNDDIKPEGKVEPEPINVPEIIKTLEDLKSANPNYGLDCYTSIDDVLKNAISLAEELKTKETKNMEFVTIYNVKFRNHREFQRTKYYISLFFVR</sequence>
<accession>A0ABT0WIE5</accession>
<evidence type="ECO:0000313" key="2">
    <source>
        <dbReference type="Proteomes" id="UP001523262"/>
    </source>
</evidence>
<comment type="caution">
    <text evidence="1">The sequence shown here is derived from an EMBL/GenBank/DDBJ whole genome shotgun (WGS) entry which is preliminary data.</text>
</comment>
<evidence type="ECO:0000313" key="1">
    <source>
        <dbReference type="EMBL" id="MCM2535269.1"/>
    </source>
</evidence>
<gene>
    <name evidence="1" type="ORF">NDK43_26565</name>
</gene>
<proteinExistence type="predicted"/>
<keyword evidence="2" id="KW-1185">Reference proteome</keyword>
<name>A0ABT0WIE5_9BACI</name>
<dbReference type="Proteomes" id="UP001523262">
    <property type="component" value="Unassembled WGS sequence"/>
</dbReference>
<dbReference type="EMBL" id="JAMQCR010000002">
    <property type="protein sequence ID" value="MCM2535269.1"/>
    <property type="molecule type" value="Genomic_DNA"/>
</dbReference>